<feature type="transmembrane region" description="Helical" evidence="1">
    <location>
        <begin position="172"/>
        <end position="194"/>
    </location>
</feature>
<keyword evidence="3" id="KW-1185">Reference proteome</keyword>
<dbReference type="EMBL" id="JADPRT010000009">
    <property type="protein sequence ID" value="MBF9070574.1"/>
    <property type="molecule type" value="Genomic_DNA"/>
</dbReference>
<accession>A0A931B3R4</accession>
<keyword evidence="1" id="KW-0812">Transmembrane</keyword>
<proteinExistence type="predicted"/>
<protein>
    <submittedName>
        <fullName evidence="2">ABC transporter permease</fullName>
    </submittedName>
</protein>
<evidence type="ECO:0000313" key="3">
    <source>
        <dbReference type="Proteomes" id="UP000657385"/>
    </source>
</evidence>
<evidence type="ECO:0000313" key="2">
    <source>
        <dbReference type="EMBL" id="MBF9070574.1"/>
    </source>
</evidence>
<keyword evidence="1" id="KW-1133">Transmembrane helix</keyword>
<sequence length="284" mass="29405">MSTTLTANGDVATTPASGSAATPRYKVTFARVLRAEWAKFLSLRSTWITLGVSLLLLVGIGIMSAYRYNPADTHGPAADAKDAVALALRSVELAQLAVGVLGVLATAGEYTTGMIRSTLTAVPKRLPVLWSKLGLYFVVVIVVSTAGAFASFLGGEGFLSGKPIALTLSSAGVLRCLFEAGFYLALVAVFGAALGMLVRSVAGGISLLVGTFMLLPIFLDILPSSWKPNVSPYLPGLEGGAGGSMISLHQASGTLTPGNATWVLLVWVAVAVLGAAYRLKRTDS</sequence>
<name>A0A931B3R4_9ACTN</name>
<feature type="transmembrane region" description="Helical" evidence="1">
    <location>
        <begin position="47"/>
        <end position="66"/>
    </location>
</feature>
<evidence type="ECO:0000256" key="1">
    <source>
        <dbReference type="SAM" id="Phobius"/>
    </source>
</evidence>
<reference evidence="2" key="1">
    <citation type="submission" date="2020-11" db="EMBL/GenBank/DDBJ databases">
        <title>Isolation and identification of active actinomycetes.</title>
        <authorList>
            <person name="Yu B."/>
        </authorList>
    </citation>
    <scope>NUCLEOTIDE SEQUENCE</scope>
    <source>
        <strain evidence="2">NEAU-YB345</strain>
    </source>
</reference>
<dbReference type="RefSeq" id="WP_196195761.1">
    <property type="nucleotide sequence ID" value="NZ_JADPRT010000009.1"/>
</dbReference>
<organism evidence="2 3">
    <name type="scientific">Streptacidiphilus fuscans</name>
    <dbReference type="NCBI Taxonomy" id="2789292"/>
    <lineage>
        <taxon>Bacteria</taxon>
        <taxon>Bacillati</taxon>
        <taxon>Actinomycetota</taxon>
        <taxon>Actinomycetes</taxon>
        <taxon>Kitasatosporales</taxon>
        <taxon>Streptomycetaceae</taxon>
        <taxon>Streptacidiphilus</taxon>
    </lineage>
</organism>
<keyword evidence="1" id="KW-0472">Membrane</keyword>
<feature type="transmembrane region" description="Helical" evidence="1">
    <location>
        <begin position="201"/>
        <end position="219"/>
    </location>
</feature>
<gene>
    <name evidence="2" type="ORF">I2501_21355</name>
</gene>
<dbReference type="Proteomes" id="UP000657385">
    <property type="component" value="Unassembled WGS sequence"/>
</dbReference>
<comment type="caution">
    <text evidence="2">The sequence shown here is derived from an EMBL/GenBank/DDBJ whole genome shotgun (WGS) entry which is preliminary data.</text>
</comment>
<feature type="transmembrane region" description="Helical" evidence="1">
    <location>
        <begin position="93"/>
        <end position="112"/>
    </location>
</feature>
<feature type="transmembrane region" description="Helical" evidence="1">
    <location>
        <begin position="260"/>
        <end position="279"/>
    </location>
</feature>
<dbReference type="AlphaFoldDB" id="A0A931B3R4"/>
<feature type="transmembrane region" description="Helical" evidence="1">
    <location>
        <begin position="133"/>
        <end position="152"/>
    </location>
</feature>